<protein>
    <recommendedName>
        <fullName evidence="5">Transporter</fullName>
    </recommendedName>
</protein>
<evidence type="ECO:0008006" key="5">
    <source>
        <dbReference type="Google" id="ProtNLM"/>
    </source>
</evidence>
<dbReference type="Proteomes" id="UP000253918">
    <property type="component" value="Unassembled WGS sequence"/>
</dbReference>
<dbReference type="AlphaFoldDB" id="A0A369VZH9"/>
<evidence type="ECO:0000313" key="3">
    <source>
        <dbReference type="EMBL" id="RDE07035.1"/>
    </source>
</evidence>
<feature type="chain" id="PRO_5016579436" description="Transporter" evidence="2">
    <location>
        <begin position="19"/>
        <end position="288"/>
    </location>
</feature>
<keyword evidence="4" id="KW-1185">Reference proteome</keyword>
<dbReference type="EMBL" id="QQNB01000001">
    <property type="protein sequence ID" value="RDE07035.1"/>
    <property type="molecule type" value="Genomic_DNA"/>
</dbReference>
<evidence type="ECO:0000256" key="1">
    <source>
        <dbReference type="SAM" id="MobiDB-lite"/>
    </source>
</evidence>
<sequence>MIPLALLASLIAAPSAHAEAQSGPADAADPTRNSTQRNPAVLADRPDAASSGATTELTMGVAAWEGDFGAPSRSDITAVLVNLRQRVGPVRIDATLPWMRVVSSSTIFTGIDGTPLVVAPAIPMGRRERKGVGDLTLGASWLALREAQAGLNIDVSARAKLPTAGDSTQLSTGKTDYAFGIEASRTMGAITPVVRAKYRIFGDPPGWRIRDGFATSLGAAAALFEETVMLISYDFAERTSRFIKPSHEIVAATSAPIGRHFRLTAYGSAGLSSGAAAFSGGTSLTLRF</sequence>
<gene>
    <name evidence="3" type="ORF">DVW87_05100</name>
</gene>
<organism evidence="3 4">
    <name type="scientific">Sphingomonas aracearum</name>
    <dbReference type="NCBI Taxonomy" id="2283317"/>
    <lineage>
        <taxon>Bacteria</taxon>
        <taxon>Pseudomonadati</taxon>
        <taxon>Pseudomonadota</taxon>
        <taxon>Alphaproteobacteria</taxon>
        <taxon>Sphingomonadales</taxon>
        <taxon>Sphingomonadaceae</taxon>
        <taxon>Sphingomonas</taxon>
    </lineage>
</organism>
<feature type="signal peptide" evidence="2">
    <location>
        <begin position="1"/>
        <end position="18"/>
    </location>
</feature>
<feature type="region of interest" description="Disordered" evidence="1">
    <location>
        <begin position="19"/>
        <end position="52"/>
    </location>
</feature>
<evidence type="ECO:0000313" key="4">
    <source>
        <dbReference type="Proteomes" id="UP000253918"/>
    </source>
</evidence>
<reference evidence="3 4" key="1">
    <citation type="submission" date="2018-07" db="EMBL/GenBank/DDBJ databases">
        <title>a novel species of Sphingomonas isolated from the rhizosphere soil of Araceae plant.</title>
        <authorList>
            <person name="Zhiyong W."/>
            <person name="Qinglan Z."/>
            <person name="Zhiwei F."/>
            <person name="Ding X."/>
            <person name="Gejiao W."/>
            <person name="Shixue Z."/>
        </authorList>
    </citation>
    <scope>NUCLEOTIDE SEQUENCE [LARGE SCALE GENOMIC DNA]</scope>
    <source>
        <strain evidence="3 4">WZY 27</strain>
    </source>
</reference>
<proteinExistence type="predicted"/>
<accession>A0A369VZH9</accession>
<comment type="caution">
    <text evidence="3">The sequence shown here is derived from an EMBL/GenBank/DDBJ whole genome shotgun (WGS) entry which is preliminary data.</text>
</comment>
<keyword evidence="2" id="KW-0732">Signal</keyword>
<evidence type="ECO:0000256" key="2">
    <source>
        <dbReference type="SAM" id="SignalP"/>
    </source>
</evidence>
<name>A0A369VZH9_9SPHN</name>